<evidence type="ECO:0000313" key="1">
    <source>
        <dbReference type="EMBL" id="KAH6632653.1"/>
    </source>
</evidence>
<evidence type="ECO:0000313" key="2">
    <source>
        <dbReference type="Proteomes" id="UP000724584"/>
    </source>
</evidence>
<sequence>MPDMFLPWGSGLLSPSRAAWTAFLVLRPLLFQWRCSSALIEALLNLGRAEQRTAPRTSPWGDGTHGTVELTVAFELSHRHGSRLQISWSPAAIPRSQLEQGDGA</sequence>
<comment type="caution">
    <text evidence="1">The sequence shown here is derived from an EMBL/GenBank/DDBJ whole genome shotgun (WGS) entry which is preliminary data.</text>
</comment>
<organism evidence="1 2">
    <name type="scientific">Chaetomium tenue</name>
    <dbReference type="NCBI Taxonomy" id="1854479"/>
    <lineage>
        <taxon>Eukaryota</taxon>
        <taxon>Fungi</taxon>
        <taxon>Dikarya</taxon>
        <taxon>Ascomycota</taxon>
        <taxon>Pezizomycotina</taxon>
        <taxon>Sordariomycetes</taxon>
        <taxon>Sordariomycetidae</taxon>
        <taxon>Sordariales</taxon>
        <taxon>Chaetomiaceae</taxon>
        <taxon>Chaetomium</taxon>
    </lineage>
</organism>
<dbReference type="EMBL" id="JAGIZQ010000004">
    <property type="protein sequence ID" value="KAH6632653.1"/>
    <property type="molecule type" value="Genomic_DNA"/>
</dbReference>
<dbReference type="Proteomes" id="UP000724584">
    <property type="component" value="Unassembled WGS sequence"/>
</dbReference>
<proteinExistence type="predicted"/>
<keyword evidence="2" id="KW-1185">Reference proteome</keyword>
<reference evidence="1 2" key="1">
    <citation type="journal article" date="2021" name="Nat. Commun.">
        <title>Genetic determinants of endophytism in the Arabidopsis root mycobiome.</title>
        <authorList>
            <person name="Mesny F."/>
            <person name="Miyauchi S."/>
            <person name="Thiergart T."/>
            <person name="Pickel B."/>
            <person name="Atanasova L."/>
            <person name="Karlsson M."/>
            <person name="Huettel B."/>
            <person name="Barry K.W."/>
            <person name="Haridas S."/>
            <person name="Chen C."/>
            <person name="Bauer D."/>
            <person name="Andreopoulos W."/>
            <person name="Pangilinan J."/>
            <person name="LaButti K."/>
            <person name="Riley R."/>
            <person name="Lipzen A."/>
            <person name="Clum A."/>
            <person name="Drula E."/>
            <person name="Henrissat B."/>
            <person name="Kohler A."/>
            <person name="Grigoriev I.V."/>
            <person name="Martin F.M."/>
            <person name="Hacquard S."/>
        </authorList>
    </citation>
    <scope>NUCLEOTIDE SEQUENCE [LARGE SCALE GENOMIC DNA]</scope>
    <source>
        <strain evidence="1 2">MPI-SDFR-AT-0079</strain>
    </source>
</reference>
<name>A0ACB7P9B8_9PEZI</name>
<accession>A0ACB7P9B8</accession>
<gene>
    <name evidence="1" type="ORF">F5144DRAFT_593367</name>
</gene>
<protein>
    <submittedName>
        <fullName evidence="1">Uncharacterized protein</fullName>
    </submittedName>
</protein>